<dbReference type="PANTHER" id="PTHR23282">
    <property type="entry name" value="APICAL ENDOSOMAL GLYCOPROTEIN PRECURSOR"/>
    <property type="match status" value="1"/>
</dbReference>
<dbReference type="SMART" id="SM00192">
    <property type="entry name" value="LDLa"/>
    <property type="match status" value="9"/>
</dbReference>
<dbReference type="Gene3D" id="2.60.120.200">
    <property type="match status" value="35"/>
</dbReference>
<feature type="disulfide bond" evidence="3">
    <location>
        <begin position="5195"/>
        <end position="5210"/>
    </location>
</feature>
<feature type="domain" description="MAM" evidence="9">
    <location>
        <begin position="1129"/>
        <end position="1421"/>
    </location>
</feature>
<feature type="domain" description="MAM" evidence="9">
    <location>
        <begin position="929"/>
        <end position="1097"/>
    </location>
</feature>
<comment type="caution">
    <text evidence="4">Lacks conserved residue(s) required for the propagation of feature annotation.</text>
</comment>
<feature type="domain" description="MAM" evidence="9">
    <location>
        <begin position="1423"/>
        <end position="1591"/>
    </location>
</feature>
<dbReference type="InterPro" id="IPR013806">
    <property type="entry name" value="Kringle-like"/>
</dbReference>
<feature type="domain" description="MAM" evidence="9">
    <location>
        <begin position="406"/>
        <end position="570"/>
    </location>
</feature>
<feature type="disulfide bond" evidence="3">
    <location>
        <begin position="4975"/>
        <end position="4993"/>
    </location>
</feature>
<evidence type="ECO:0000256" key="3">
    <source>
        <dbReference type="PROSITE-ProRule" id="PRU00124"/>
    </source>
</evidence>
<feature type="region of interest" description="Disordered" evidence="6">
    <location>
        <begin position="6776"/>
        <end position="6808"/>
    </location>
</feature>
<dbReference type="SUPFAM" id="SSF57424">
    <property type="entry name" value="LDL receptor-like module"/>
    <property type="match status" value="7"/>
</dbReference>
<dbReference type="Pfam" id="PF00629">
    <property type="entry name" value="MAM"/>
    <property type="match status" value="35"/>
</dbReference>
<dbReference type="SMART" id="SM00059">
    <property type="entry name" value="FN2"/>
    <property type="match status" value="1"/>
</dbReference>
<feature type="transmembrane region" description="Helical" evidence="7">
    <location>
        <begin position="6734"/>
        <end position="6757"/>
    </location>
</feature>
<feature type="domain" description="MAM" evidence="9">
    <location>
        <begin position="2970"/>
        <end position="3131"/>
    </location>
</feature>
<dbReference type="Gene3D" id="4.10.400.10">
    <property type="entry name" value="Low-density Lipoprotein Receptor"/>
    <property type="match status" value="7"/>
</dbReference>
<feature type="domain" description="MAM" evidence="9">
    <location>
        <begin position="768"/>
        <end position="927"/>
    </location>
</feature>
<dbReference type="SUPFAM" id="SSF57492">
    <property type="entry name" value="Trefoil"/>
    <property type="match status" value="2"/>
</dbReference>
<dbReference type="InterPro" id="IPR036943">
    <property type="entry name" value="FN_type2_sf"/>
</dbReference>
<evidence type="ECO:0000256" key="8">
    <source>
        <dbReference type="SAM" id="SignalP"/>
    </source>
</evidence>
<feature type="domain" description="MAM" evidence="9">
    <location>
        <begin position="2117"/>
        <end position="2280"/>
    </location>
</feature>
<feature type="disulfide bond" evidence="3">
    <location>
        <begin position="5606"/>
        <end position="5624"/>
    </location>
</feature>
<feature type="region of interest" description="Disordered" evidence="6">
    <location>
        <begin position="1099"/>
        <end position="1121"/>
    </location>
</feature>
<dbReference type="InterPro" id="IPR000519">
    <property type="entry name" value="P_trefoil_dom"/>
</dbReference>
<feature type="domain" description="MAM" evidence="9">
    <location>
        <begin position="3498"/>
        <end position="3667"/>
    </location>
</feature>
<feature type="domain" description="MAM" evidence="9">
    <location>
        <begin position="1955"/>
        <end position="2115"/>
    </location>
</feature>
<dbReference type="InterPro" id="IPR002172">
    <property type="entry name" value="LDrepeatLR_classA_rpt"/>
</dbReference>
<feature type="disulfide bond" evidence="3">
    <location>
        <begin position="5830"/>
        <end position="5848"/>
    </location>
</feature>
<organism evidence="12 13">
    <name type="scientific">Clytia hemisphaerica</name>
    <dbReference type="NCBI Taxonomy" id="252671"/>
    <lineage>
        <taxon>Eukaryota</taxon>
        <taxon>Metazoa</taxon>
        <taxon>Cnidaria</taxon>
        <taxon>Hydrozoa</taxon>
        <taxon>Hydroidolina</taxon>
        <taxon>Leptothecata</taxon>
        <taxon>Obeliida</taxon>
        <taxon>Clytiidae</taxon>
        <taxon>Clytia</taxon>
    </lineage>
</organism>
<dbReference type="CDD" id="cd00062">
    <property type="entry name" value="FN2"/>
    <property type="match status" value="1"/>
</dbReference>
<dbReference type="InterPro" id="IPR044913">
    <property type="entry name" value="P_trefoil_dom_sf"/>
</dbReference>
<dbReference type="Proteomes" id="UP000594262">
    <property type="component" value="Unplaced"/>
</dbReference>
<sequence length="6864" mass="761862">MAPHRRMIARILILSITLGTIIAQSCDFEKDTCGWTQAKNDKFDWTRQSGKTGSGGTGASSDHTSLVKKLNVTTTNGQTCVFPFTYLKKRYNKCIASGLNTWCATTSNYDKDNKWGYCNPVGFYMFIEASSPRRKGDNAVLLSKQQTGTKCLSFWYHMFGPHVDRLVISTVSSGKRGAALWQMKGTKGNQWLNSNVTINANKSMTSYQIVIEAIRGVDYKGDISIDDIVMTDGDCNANAGGGGSSKGLCTFQKDMCGFTQDKSDNFDWRRHRGQTSSSNTGPKADHTTGTTSGYYVYVETSNTGVNQRGRIMKDYTGLKKGGSCLTFWYHMFGIHQGTLKVYTNATSTSPIFSVTGQQGNLWVKGEATITSTSAKVIFEGITSWGYAGDMALDDIQVLDGPCPIPGQCSFQNGWCTWYNIPNSQGDNFDWIIGSGGTSSSYTGPSADRFGSKTGKYVFLESSSPRRTGDKTRLVSEVFNQTSSNGQCFIFYYHMLGTSIGSLNIYVNASGTENLVWTLSGNKGNKWLNGQVNVGRVQGSYKIIIEGVRGTSYTGDIAIDDFTFKKGSCSIVPSNALPGQTTTTTTTTTMAPTTLPPATGFNCNFETGICSNWYQDTTDQLNWSLGQGQTSSFGTGPKTDHTLKNAYGKYAFLEVSGNKKDAAARLVSQKMAATNANAGKCLSFWYHMYGPHIGTLNIYVAVGSKLTGLKPFWSRSGTQGNRWIQGLVTLHAGQPFNTVFEATVGTSYQGDIAIDDISVSDGKCVQPSTTCTFENDACGYTNDKANFNWARNSKNTNSFGTGPKTDHTLQSASGFYLYTEASGRKFRDTARILSPIEKPTTASCLQFWYHMYGTGMGTLSVLKKDSRGLSRTPLWRESGNQGDQWRVASVTISSRSDFQIAFEGVIGRNYQSDIAIDDVKYTSGACPSPGYCDFENGLCTYINSKKDDFDWIVGSAGTASYFTGPKFDHTTGSKNGSYVFLESSNPRKANDTAVLISQQFNAVAGQKRCLNFWYHMYGSDIGTLEVVYRVYSGSQPEKVLWRLSGQQHNTENDPWKNARVPIDMNSDHSIEFRGKIGGGYRGDIAIDDIQITSLACTLTPSTADPNPKPTNQPTTKLPVTRPTTVAPGVLGCNFETDFCGLTQSKTDSFNWTRSQGFTNTKGSGPSTDHTYGKGAVGPAGPGSLKHSSGLCVHVNQGAWVKPKDSTKLVIYTGCGQDRLEFQLTNGNLKLTMYGMCAGPRGGATAPGTEVVIKDSCTDKWTMLNNGALQHSSGLCMGPKYGRTNDGQLFVLYNDCTNPNKLFTFSPTMGHYAYIEASSPRKPNDTARLVSPATSNPKCLNFWYHMYGNHINRLNVYIRNPNTQILGTPIWSKYGSHGDTWKPAHVYLNYRGSYVYVIEAVRGNGFSGDIAIDDITVTDQCPAPLECSFEETNPALCGWVNLKQGDKFDWSIGQGATSSGKTGPSSDHTYNDDKGKYLYIETSGNLRKGDNALVQSPSYPGNGQTNGQCFQFWYHMTGSSIGTMNLFVLKAGGQKGNAAWSKTGEQGNRWQIGQLTIYSQPSYQLLFEGIRGSSYTGDIAIDDLKMLDGPCNKLATCDFENAEKCTWRNMPMGDDFDWIVGSGITPSGWTGPKTDHTLLNGNGKYMYIEASKPRKVGEKARLNSESLNKMLNRRVPYCLRFWYHMLGSGIGTLNLYIKTGAGSTNEKLVWSLSGNQQNQWREGTAPIYSMQDFYLVFEAVIGSNVRGDIALDDIVYSIGRCPIQPVEADPNYVTTLPPTTPTTTVSPKDLLGCTFEGNTICRWTQSVNDKFNWTLHKGSTSTTDSGPSTDHTTGNKTGTYLYIEASYPRNDGDNARLVSPMMPSDKTSGKSHCFTFWFHMYGPHVNALNVWKLTGGNYVKLWTRVGDNGDVWRYAQVDLSSNYQYQVVIEGLRGTSYQGDISIDDIDIKDGLCPQPTFCDFEHDMCKYTKDPKGDFDWTRNRGATTSFGTGPSVDHTLQTKQGYYIYTEASGRRRFGDKARLIGPALTDNQAFCFQFWFHMRGYHIGNLNIYVKTAGGGQSLVWQRKGNHGDLWKIARVNIRPRQGRQIIIEGVRGRSFLGDIALDDLKLMPGYCPPPGDCSFDGGLCSWRNVKTNDDDFDWILNSGSTASIFTGPTKDHTTGSGKYVYIEASNQNQNEKAQLISEDFYPTYGRCIQFWAHMKGAGIGELSVYVRGQNATANSMTKIWTMSGQQGSGDWFSCQAPVASASDYQIVIEGTRGNSYTGDIAVDDIVFTNFRCVNHPQGSVATTPKPTTTTTTLAPTLPPNHYTCNFTYDKCNWKDDTTAHFNWTRAQGKTTSVGTGPQVDHTSGANGWYVFIETSYPRKINDTARLISDMIPSTNQMCLQFWYHMYGDHIANLTVYRKASNQMTILWQKAGTQGPRWRHATVDVSSASKFQLVLEGVKGSGYKGDIALDDITLDPGACPPQAECTFEDPNLCGWTNMVGDNFDWTRDNAGTSSSYTGPRNDHTYGTAAGYYMYIESSNPRSKGHKAWLKSKEYTPSLGRCLSFWYHMYGVHIGDLNVLIYTNGSRSAPIWTLSGNQGGYWRPARVTIRSAVPHSVIFEGRTGVSYRGDIAIDDVMISDGPCPDPGNCDFERDLCGYTNRQNIDNFDWMLGSGKTSSVYTGPKTDHTLGNANGRYLFVESSYPRLSNEKAIVLSETIPVKGDGKCVQFWYHMYGTDIGVLRVLMRVGFAISETVVWELNGNQGDRWYQGQAPMLSRGQNIQIRFMGIRGSGYKGDIAIDDITVVPYGAGCGVRPSSALPRSTNFERGLDRWRQSTTDQFQWTRSKGHTTSTGTGPSIDHTTNTTKGYYMYIEASYPRKENDTAALVSSTFIGNGTKVNYCLWFAYHMYGPHVDTLRVYTSSQGQNKPSIWQRKGSQGPNWRHGEAQITVLQNTQVVIEAKRGVSYKGDIAIDDLDFYYGDCVSSGVCTFEGANICGWWVNPRLPLKWTRASGSTLSTATGPKNDHTYGTPRGHYMYIETSTGAVNSKAEMWSSWYYSSGQHCAQFFYHMYGDNIGTLTVLVSYSGSSLRYIKFRKSGNQNDTWNMGRVTINRKGWFRMLVRATKGNGYKGDIAVDDFRIRDGACPAEGDCDFEHADLCDWQQETKNDKFDWIIGSGKTGSWFTGPKIDHTTQSSGGYYAFVETSAPRQPGDKAIIKSIKFDATSATGKCMTFWYHMYGNTIGDLRVYLRTFNGVNTLKTDLMWKLSGNQGNQWMQGRMGIRMNVEYQIVIEAVRGSSFTGDIAVDDIEFTNSYCNFMPMTAWPPGKSTPIPPTTTTTVGPTTGNTGNDCNFDVNICPVWKTNSSRGNFLWKRHQGSTASAGTGPKQDHTKGTDKGYYVYIETSSPARINDTAWLYNDKVDDSMDHCMSFWYHMYGPHVGSLKVYLSYAGNRSLVWQRSGTQGDRWRHGQIFVKRSTRNQPLTVIFEGVRGASFAGDIALDDVAFAKNSCPIPRECTFESDSWNDASGSNNMCGWTQSNADDFDWTIGSANTPSVKTGPRADHTLNTSAGHYLYIEASWPRRYGQKADIISKQVQPTKGQCFTFWYHMYGRTVGNLTLFQRANGADTPIWQRSSNQGNAWRPAMATIKGNAQFQLMFRGTVGRSYDGDIAIDDIIILDGECPRPGDCDFENFGMCTYMQGKVDEFDWIRAHGGTSSWRTGPSKDNTKGDATGHYIFIETSAPRKTGDRAVLISEQFQPTSRTNGRCLQFYRHMYGPHIGTLNVYRRIGDNQDTKIWTDSGNQGNSWIQSQVPVFSDQPFRLVFEAVRGTSYQGDIALDDINFSNNFYPCSYIPSDSKPPTVIPTTITPADANCTFDQGLCKWTQRTDDKFDWTLKKGKTGSTGTGPLGDHTSGNGQYAYIEASYPRKENDTAVLRSPKIRPITGGVCFRFNYHMHGPHVGTLNVYRVIGKSRVKIFTRVGTQGNAWRTGQVNIRGVRQIFYIEVEGVRGVSYAGDISIDDFIVSDGWCRKPAHCDFERDQCFFSNTRSGDKFDWKRSNAGTPSLGTGPRTDHTTGTSLGTYFFIETSYPRRKGDNAILYSNVYFSAKKGARCFNFWYHMQGSGIGTMNIFQYSRRTKPIWTKSGDQGNKWIHGRVTIGEGMKYNYRLYIEGIRGVNYQGDIAIDDVWVDEYPCPAAGACDFESQSFCTWSQVPNLNSNRTGYDDFDWELQSGSTPSIGTGPKVDHTKGTPLGTYAYIEVSTIKPGKKAQLISEKMTATKGRCLSFWYHMLGTGIGNLNFYIQDQNGRQLVKTISGNQGSTWNAGEVGLHSKNDFNVIIEAEHGTSYRGDISLDDINVKEGNCVGLCSSVPATARVSCGPSTVTASTCVINYGCCYDDTMKDQGLPSCFQHPGTCAAVPVVARTQCGYVGISSYYCGKRGCCYDASANGPKCYNPLSKPTDFPTTMAPPTTPKPSIYDCNFEKNFCSFTNMAGDNLNWQRHKGETGSWGTGPKVDHTQGNEQGYYAYVETSFSKQNATANLRSPRIAFTSGGDSVCVRFWYHMFGQHVGAFNIYQTQSSTKLGKMIWQRKGALVDDWVYGHVTVPRSPAFYMVFQAVRGPGYQGDVAIDDVSFVNGPCPPTMTCGFENSGMCGWTQDASDQFDWSKGTGNTTSVQTGPKWDKTYETGFGHYLYIEGSYPRQPGDIARIESFEHAPTKGKCFQFYYNMYGNGIGTMNIYIRRGKTVDPKPLWSLTGEQGREWLRGLVTVEEDSTNWKLIIEGIRGGNFNSDIAIDELMFTDGACTPKGDCDFEDKNACGYENDKTNKVDWLVYSGSTPSYNTGPTVDHTTGTTTGMYLYMEASSPARRGDTGNFVSEKFKVNPNFKWCVDFWYHMFGDGAGALRMQTRYRSAWSNSRLITSTKWTMEGNQGNEWRHAQVNITSSYDFQLVFQGEVGTGKSHQSDIALDDIVVTEGVCAMPKPPPTPNPCLRKCKDGRCISSEKVCDFYPDCAQGSDPTDDSDEHGCDGCDFESNTCYYKDSSKGSFKWFRKNGRTSSYLTGPSTDHTKGTSSGYYVYVEASVGKNYDLATFNSPTIKQASSTCRMTFWYHMYGTSIGELAIYVVQGYRLTNVWNLRGDQGNEWKQGVAYINRRAGPYSIQFTASRSNSFQGDIALDDISFQGCSLPSPSKYCNTRYFFRCQQTRACISPHLVCDFTDDCGDGSDELNCNYRRYPFRCNFEYGLCTWRNLKDDQFDFIRHKGFTDSSGTGPKYDHTRGTSSGYYLYAEASWPRRKGDKARLVSTTMNPTNYQQCYLRIYYHMLGQHVGVLRVKTRKCQRCEEKIVWQNSLATIDNWVRRTLIVRSDVAFQVIIEAEIGDGFAGDISLDDISFEGCTQARGTLPTALPTTPGTTTTTPCAQGEMYCSKDGKCISAALRCDHRGDCSDGEDEWGCGSCTFERDTCNYNDVSTGKIEFQRLRPADMTAAPDVPKADATLQSKTGYFMIAQQGTGNNYGKATMLSAKLSATAPQCKLLFSYYYNGSMSAARAGFYQDVKGKSTYNQLFWKNFGKKSTWQEAVIGIGSKPQGWQLQFIGDDENVAIDNIELVDCAFPIRTAACNYAQIGCTSGGCFSPDQECDFSQDCGDGTDEKEAICANYKERCDFETDKCNWYDDNDDDFNFQRTRSVSHPTGLGPQFDHTSGLTSGYFLTIFTNANRPNDTARLLSAVFLPSTGCTMRFWYHMLGSKDSPPATLNIKMKTSLAAISPMKTLWTQTGDQGDMWTKAVVHIPSTKNYQMVIEVKRTYNRHNKVAIDDISFSKECKPSLTATLDPRPITPSPAPGCKSGEWSCGDGQCIPYDKYCNFVADCANKADEARCPSSCDFEDGKGCKWYNSWWYDQMDWVVHQGKTPSNNTGPPYDHTKGTADGHYLYMEAGQRKQGQYPNAHFVSPMYYKGAYECTFNFWYNMYHFDRKTSDVKLNVMYRRDGRDSLLWSRSTTTGDKWKKATVKLPPCPTDFRMVFEGFHYFYSKTDAAIDDWSFDCAEKKPTACASDQFTCSKTQQCVSKNDLCDNEPNCCDGSDEDVQTLCKGYTKFDWQYGLGGWTQLQKNDTFDFTTYSGRTASYFTGPKADHTYQEEHGRYLYAESSGKSKNDSAALASATIGPTSTLGYASKPCMMSFWYHMRGSHIGSLNVYQANNYGSMDNLVWAKTGDQGTAWVKGAVSLTSDKDFQIIIQAKMGVSFRGDIAIDDVIFSPECVFNGNQLPGAPKPPPVDPCLPKFQCRLSGQCISRSQVCDFVKDCPGGTDEEQAVCGYPQGFEKSIEPWKHSKDDSYEWQLWKGNTQSGGTGPRTDARGDAKGGYAYLETSNRQKDQGGTLMTPTIAASYSDCTVEFYYHMFGSHVGLLYVQLQPAGDSQADYGRLFELKGEQGKDWIKTSMYVGRRKTPFYLNFTALAGGGARGDIAIDEINFKNCGPPPVCGTTGNDTGDYVCGNARCVSEDKICDLTDDCGDSTDESVNGICLDYIGCTFETHDYDPCNMTQDTSSDDFDWTYNYHYSPSYNTGPTTDHTLGTWRGHYYYIESSGKKAGSKARMLSLPIEAKKGGKCNLRFYYHMFGKHVKDLNVYTLTAGNLDSVFSVSGNFGYEWKFAKVDLSTKNEKFQLVFEGIVGQSFLSDIAIDDIILSPDCLTNSTRVYPTPIACGDKEFTCRTLHQCINSTKKCDGTRDCKDGSDEESCGGTSGRSTGGLNGHQTSVMAASVVGGIVVLLVIVIVLYIIVKRRKEKKLHLFSVFYDPTKQGEQEAKEKPSSSGKEKLSVKKSTEGVSNPVYDEDNMAEFSMGDVDTDMFPDDNFQVTMDTKGGATSMANPLYQDPYMEDDDSPLSNF</sequence>
<feature type="domain" description="P-type" evidence="11">
    <location>
        <begin position="4348"/>
        <end position="4395"/>
    </location>
</feature>
<dbReference type="InterPro" id="IPR017957">
    <property type="entry name" value="P_trefoil_CS"/>
</dbReference>
<evidence type="ECO:0000313" key="12">
    <source>
        <dbReference type="EnsemblMetazoa" id="CLYHEMP025186.1"/>
    </source>
</evidence>
<dbReference type="PROSITE" id="PS00740">
    <property type="entry name" value="MAM_1"/>
    <property type="match status" value="3"/>
</dbReference>
<feature type="domain" description="MAM" evidence="9">
    <location>
        <begin position="4460"/>
        <end position="4623"/>
    </location>
</feature>
<dbReference type="PROSITE" id="PS50068">
    <property type="entry name" value="LDLRA_2"/>
    <property type="match status" value="9"/>
</dbReference>
<dbReference type="SUPFAM" id="SSF57440">
    <property type="entry name" value="Kringle-like"/>
    <property type="match status" value="1"/>
</dbReference>
<dbReference type="OrthoDB" id="412155at2759"/>
<feature type="chain" id="PRO_5029743585" evidence="8">
    <location>
        <begin position="24"/>
        <end position="6864"/>
    </location>
</feature>
<dbReference type="InterPro" id="IPR023415">
    <property type="entry name" value="LDLR_class-A_CS"/>
</dbReference>
<dbReference type="PROSITE" id="PS01209">
    <property type="entry name" value="LDLRA_1"/>
    <property type="match status" value="5"/>
</dbReference>
<dbReference type="GeneID" id="136813222"/>
<dbReference type="EnsemblMetazoa" id="CLYHEMT025186.1">
    <property type="protein sequence ID" value="CLYHEMP025186.1"/>
    <property type="gene ID" value="CLYHEMG025186"/>
</dbReference>
<keyword evidence="7" id="KW-0472">Membrane</keyword>
<feature type="disulfide bond" evidence="3">
    <location>
        <begin position="6471"/>
        <end position="6489"/>
    </location>
</feature>
<feature type="region of interest" description="Disordered" evidence="6">
    <location>
        <begin position="267"/>
        <end position="287"/>
    </location>
</feature>
<feature type="domain" description="MAM" evidence="9">
    <location>
        <begin position="600"/>
        <end position="765"/>
    </location>
</feature>
<keyword evidence="7" id="KW-0812">Transmembrane</keyword>
<feature type="domain" description="MAM" evidence="9">
    <location>
        <begin position="3133"/>
        <end position="3301"/>
    </location>
</feature>
<evidence type="ECO:0000256" key="5">
    <source>
        <dbReference type="PROSITE-ProRule" id="PRU00779"/>
    </source>
</evidence>
<dbReference type="Gene3D" id="2.80.10.50">
    <property type="match status" value="1"/>
</dbReference>
<feature type="disulfide bond" evidence="3">
    <location>
        <begin position="5599"/>
        <end position="5611"/>
    </location>
</feature>
<feature type="domain" description="MAM" evidence="9">
    <location>
        <begin position="1593"/>
        <end position="1761"/>
    </location>
</feature>
<feature type="disulfide bond" evidence="3">
    <location>
        <begin position="6701"/>
        <end position="6716"/>
    </location>
</feature>
<dbReference type="PROSITE" id="PS51448">
    <property type="entry name" value="P_TREFOIL_2"/>
    <property type="match status" value="2"/>
</dbReference>
<dbReference type="CDD" id="cd23417">
    <property type="entry name" value="beta-trefoil_Ricin_MytiLec-like"/>
    <property type="match status" value="1"/>
</dbReference>
<dbReference type="Pfam" id="PF00057">
    <property type="entry name" value="Ldl_recept_a"/>
    <property type="match status" value="3"/>
</dbReference>
<dbReference type="PROSITE" id="PS51092">
    <property type="entry name" value="FN2_2"/>
    <property type="match status" value="1"/>
</dbReference>
<feature type="domain" description="MAM" evidence="9">
    <location>
        <begin position="3332"/>
        <end position="3496"/>
    </location>
</feature>
<dbReference type="PROSITE" id="PS00025">
    <property type="entry name" value="P_TREFOIL_1"/>
    <property type="match status" value="1"/>
</dbReference>
<dbReference type="InterPro" id="IPR013320">
    <property type="entry name" value="ConA-like_dom_sf"/>
</dbReference>
<feature type="domain" description="MAM" evidence="9">
    <location>
        <begin position="4625"/>
        <end position="4788"/>
    </location>
</feature>
<evidence type="ECO:0000256" key="2">
    <source>
        <dbReference type="ARBA" id="ARBA00023157"/>
    </source>
</evidence>
<feature type="disulfide bond" evidence="3">
    <location>
        <begin position="5419"/>
        <end position="5434"/>
    </location>
</feature>
<feature type="domain" description="MAM" evidence="9">
    <location>
        <begin position="3855"/>
        <end position="4014"/>
    </location>
</feature>
<feature type="domain" description="MAM" evidence="9">
    <location>
        <begin position="4016"/>
        <end position="4179"/>
    </location>
</feature>
<feature type="domain" description="MAM" evidence="9">
    <location>
        <begin position="5640"/>
        <end position="5804"/>
    </location>
</feature>
<keyword evidence="2 3" id="KW-1015">Disulfide bond</keyword>
<feature type="domain" description="MAM" evidence="9">
    <location>
        <begin position="5859"/>
        <end position="6032"/>
    </location>
</feature>
<evidence type="ECO:0000256" key="6">
    <source>
        <dbReference type="SAM" id="MobiDB-lite"/>
    </source>
</evidence>
<accession>A0A7M6DRJ5</accession>
<evidence type="ECO:0000259" key="10">
    <source>
        <dbReference type="PROSITE" id="PS51092"/>
    </source>
</evidence>
<evidence type="ECO:0000256" key="4">
    <source>
        <dbReference type="PROSITE-ProRule" id="PRU00479"/>
    </source>
</evidence>
<dbReference type="InterPro" id="IPR036055">
    <property type="entry name" value="LDL_receptor-like_sf"/>
</dbReference>
<keyword evidence="8" id="KW-0732">Signal</keyword>
<feature type="domain" description="MAM" evidence="9">
    <location>
        <begin position="2308"/>
        <end position="2466"/>
    </location>
</feature>
<feature type="domain" description="MAM" evidence="9">
    <location>
        <begin position="6505"/>
        <end position="6669"/>
    </location>
</feature>
<dbReference type="CDD" id="cd06263">
    <property type="entry name" value="MAM"/>
    <property type="match status" value="34"/>
</dbReference>
<dbReference type="SMART" id="SM00137">
    <property type="entry name" value="MAM"/>
    <property type="match status" value="35"/>
</dbReference>
<feature type="disulfide bond" evidence="3">
    <location>
        <begin position="6256"/>
        <end position="6268"/>
    </location>
</feature>
<dbReference type="FunFam" id="2.60.120.200:FF:000182">
    <property type="entry name" value="MAM and LDL-receptor class A domain-containing protein 1"/>
    <property type="match status" value="3"/>
</dbReference>
<feature type="signal peptide" evidence="8">
    <location>
        <begin position="1"/>
        <end position="23"/>
    </location>
</feature>
<feature type="compositionally biased region" description="Basic and acidic residues" evidence="6">
    <location>
        <begin position="6776"/>
        <end position="6800"/>
    </location>
</feature>
<reference evidence="12" key="1">
    <citation type="submission" date="2021-01" db="UniProtKB">
        <authorList>
            <consortium name="EnsemblMetazoa"/>
        </authorList>
    </citation>
    <scope>IDENTIFICATION</scope>
</reference>
<dbReference type="Gene3D" id="2.10.10.10">
    <property type="entry name" value="Fibronectin, type II, collagen-binding"/>
    <property type="match status" value="1"/>
</dbReference>
<dbReference type="CDD" id="cd00111">
    <property type="entry name" value="Trefoil"/>
    <property type="match status" value="1"/>
</dbReference>
<dbReference type="InterPro" id="IPR000998">
    <property type="entry name" value="MAM_dom"/>
</dbReference>
<feature type="compositionally biased region" description="Gly residues" evidence="6">
    <location>
        <begin position="6718"/>
        <end position="6728"/>
    </location>
</feature>
<evidence type="ECO:0000256" key="7">
    <source>
        <dbReference type="SAM" id="Phobius"/>
    </source>
</evidence>
<feature type="compositionally biased region" description="Acidic residues" evidence="6">
    <location>
        <begin position="6853"/>
        <end position="6864"/>
    </location>
</feature>
<feature type="disulfide bond" evidence="3">
    <location>
        <begin position="5823"/>
        <end position="5835"/>
    </location>
</feature>
<proteinExistence type="predicted"/>
<dbReference type="GO" id="GO:0016020">
    <property type="term" value="C:membrane"/>
    <property type="evidence" value="ECO:0007669"/>
    <property type="project" value="InterPro"/>
</dbReference>
<evidence type="ECO:0000256" key="1">
    <source>
        <dbReference type="ARBA" id="ARBA00022737"/>
    </source>
</evidence>
<feature type="disulfide bond" evidence="3">
    <location>
        <begin position="5842"/>
        <end position="5857"/>
    </location>
</feature>
<feature type="domain" description="MAM" evidence="9">
    <location>
        <begin position="2468"/>
        <end position="2629"/>
    </location>
</feature>
<dbReference type="InterPro" id="IPR051560">
    <property type="entry name" value="MAM_domain-containing"/>
</dbReference>
<feature type="domain" description="MAM" evidence="9">
    <location>
        <begin position="5009"/>
        <end position="5167"/>
    </location>
</feature>
<evidence type="ECO:0000259" key="9">
    <source>
        <dbReference type="PROSITE" id="PS50060"/>
    </source>
</evidence>
<feature type="domain" description="MAM" evidence="9">
    <location>
        <begin position="4790"/>
        <end position="4961"/>
    </location>
</feature>
<feature type="compositionally biased region" description="Low complexity" evidence="6">
    <location>
        <begin position="1108"/>
        <end position="1117"/>
    </location>
</feature>
<dbReference type="PRINTS" id="PR00261">
    <property type="entry name" value="LDLRECEPTOR"/>
</dbReference>
<dbReference type="InterPro" id="IPR035992">
    <property type="entry name" value="Ricin_B-like_lectins"/>
</dbReference>
<protein>
    <submittedName>
        <fullName evidence="12">Uncharacterized protein</fullName>
    </submittedName>
</protein>
<dbReference type="PROSITE" id="PS50060">
    <property type="entry name" value="MAM_2"/>
    <property type="match status" value="35"/>
</dbReference>
<evidence type="ECO:0000259" key="11">
    <source>
        <dbReference type="PROSITE" id="PS51448"/>
    </source>
</evidence>
<feature type="domain" description="MAM" evidence="9">
    <location>
        <begin position="4181"/>
        <end position="4348"/>
    </location>
</feature>
<name>A0A7M6DRJ5_9CNID</name>
<dbReference type="Gene3D" id="4.10.110.10">
    <property type="entry name" value="Spasmolytic Protein, domain 1"/>
    <property type="match status" value="2"/>
</dbReference>
<dbReference type="CDD" id="cd00112">
    <property type="entry name" value="LDLa"/>
    <property type="match status" value="9"/>
</dbReference>
<feature type="domain" description="MAM" evidence="9">
    <location>
        <begin position="6273"/>
        <end position="6455"/>
    </location>
</feature>
<dbReference type="RefSeq" id="XP_066925840.1">
    <property type="nucleotide sequence ID" value="XM_067069739.1"/>
</dbReference>
<feature type="domain" description="MAM" evidence="9">
    <location>
        <begin position="1789"/>
        <end position="1953"/>
    </location>
</feature>
<feature type="domain" description="MAM" evidence="9">
    <location>
        <begin position="3669"/>
        <end position="3835"/>
    </location>
</feature>
<feature type="domain" description="MAM" evidence="9">
    <location>
        <begin position="2631"/>
        <end position="2797"/>
    </location>
</feature>
<feature type="domain" description="MAM" evidence="9">
    <location>
        <begin position="5435"/>
        <end position="5592"/>
    </location>
</feature>
<dbReference type="SMART" id="SM00018">
    <property type="entry name" value="PD"/>
    <property type="match status" value="2"/>
</dbReference>
<dbReference type="PANTHER" id="PTHR23282:SF101">
    <property type="entry name" value="MAM DOMAIN-CONTAINING PROTEIN"/>
    <property type="match status" value="1"/>
</dbReference>
<feature type="domain" description="MAM" evidence="9">
    <location>
        <begin position="24"/>
        <end position="237"/>
    </location>
</feature>
<dbReference type="SUPFAM" id="SSF50370">
    <property type="entry name" value="Ricin B-like lectins"/>
    <property type="match status" value="1"/>
</dbReference>
<feature type="region of interest" description="Disordered" evidence="6">
    <location>
        <begin position="6837"/>
        <end position="6864"/>
    </location>
</feature>
<dbReference type="PROSITE" id="PS51257">
    <property type="entry name" value="PROKAR_LIPOPROTEIN"/>
    <property type="match status" value="1"/>
</dbReference>
<feature type="compositionally biased region" description="Basic and acidic residues" evidence="6">
    <location>
        <begin position="6701"/>
        <end position="6710"/>
    </location>
</feature>
<dbReference type="InterPro" id="IPR000562">
    <property type="entry name" value="FN_type2_dom"/>
</dbReference>
<dbReference type="SUPFAM" id="SSF49899">
    <property type="entry name" value="Concanavalin A-like lectins/glucanases"/>
    <property type="match status" value="36"/>
</dbReference>
<feature type="domain" description="Fibronectin type-II" evidence="10">
    <location>
        <begin position="75"/>
        <end position="120"/>
    </location>
</feature>
<dbReference type="Pfam" id="PF00088">
    <property type="entry name" value="Trefoil"/>
    <property type="match status" value="2"/>
</dbReference>
<feature type="domain" description="MAM" evidence="9">
    <location>
        <begin position="5217"/>
        <end position="5378"/>
    </location>
</feature>
<feature type="domain" description="MAM" evidence="9">
    <location>
        <begin position="6070"/>
        <end position="6239"/>
    </location>
</feature>
<keyword evidence="7" id="KW-1133">Transmembrane helix</keyword>
<feature type="region of interest" description="Disordered" evidence="6">
    <location>
        <begin position="6701"/>
        <end position="6728"/>
    </location>
</feature>
<feature type="domain" description="MAM" evidence="9">
    <location>
        <begin position="2805"/>
        <end position="2968"/>
    </location>
</feature>
<feature type="domain" description="P-type" evidence="11">
    <location>
        <begin position="4396"/>
        <end position="4439"/>
    </location>
</feature>
<feature type="disulfide bond" evidence="5">
    <location>
        <begin position="4409"/>
        <end position="4424"/>
    </location>
</feature>
<evidence type="ECO:0000313" key="13">
    <source>
        <dbReference type="Proteomes" id="UP000594262"/>
    </source>
</evidence>
<keyword evidence="13" id="KW-1185">Reference proteome</keyword>
<feature type="domain" description="MAM" evidence="9">
    <location>
        <begin position="247"/>
        <end position="404"/>
    </location>
</feature>
<keyword evidence="1" id="KW-0677">Repeat</keyword>